<evidence type="ECO:0000256" key="8">
    <source>
        <dbReference type="SAM" id="Phobius"/>
    </source>
</evidence>
<dbReference type="Pfam" id="PF00512">
    <property type="entry name" value="HisKA"/>
    <property type="match status" value="1"/>
</dbReference>
<feature type="coiled-coil region" evidence="7">
    <location>
        <begin position="570"/>
        <end position="597"/>
    </location>
</feature>
<dbReference type="CDD" id="cd00130">
    <property type="entry name" value="PAS"/>
    <property type="match status" value="1"/>
</dbReference>
<sequence>MRIGDPRPGRSAGAGLSAAGVVRSMTARAPSQVYVRVAILAALLLLAVYTAFGVKRLQQDVARAPGGAALAAEAGLAASRIETNLAAQRAGLSAASDILKRDPADTMDAAEIALRASGGEAMAVAVAGPSGILAVSGRDEAADWKAAARAASASGRSTWIGTAGESGRLYVAAVAPVSTGRNFIIASGDPSRLLVDPGKSGARALALADGRLVATRGRSISGLQTFREAFALSIEDVGDQSAALRGQTANGALLDVAVQPLAEGTLLAVAGAPSRTVANMDRQVMEGAFNLLAPLAVGIALALLLMMQSRKAEAAHREFVDSEQRFRLAVEAARCGIWEWDLRGDQVFLSDVTGVMFGWGGGGIVSGQDMLDRISLDHQERVRQALANAATFGAFDVSFRVPSMQQGGRSIWIDARGQGFGTPGVDGYVRIIGVALDVTEERLAQARAQAAENRLRDAIESVSEAFVLWDRQGRLLMCNRNYRNVFSLEPKLLKPGAARAEVNRFAALAIKQDHPAPDGAKGVREAEMMDGRWIQISERRTAEGGLVMTAADITAIKNQEEARRLNEEQLQNAVTGLERSQEQLAELARKYEMEKVKAEGANKAKSEFLANMSHELRTPLNAINGFSEIMMTEMFGQLGDPRYKGYSQDIHNSGQHLLALINDILDMSKIEAGKMNLKFEPLNLEDVAEDAVRLVRNRAEAAGLKLVIDFPQLPEIEADYRAVKQVLLNLLSNAIKFTPRSGSVTIRAEVRRDPLGDRLRVSVQDTGIGIAKEDLARLAKPFEQVESQLSKTTQGTGLGLALTKSLIEMHDGAMDMASTPGEGTTVSFSLPIRQSQASPTRDFAAA</sequence>
<keyword evidence="13" id="KW-1185">Reference proteome</keyword>
<gene>
    <name evidence="12" type="ORF">AQ619_12150</name>
</gene>
<evidence type="ECO:0000256" key="7">
    <source>
        <dbReference type="SAM" id="Coils"/>
    </source>
</evidence>
<dbReference type="Proteomes" id="UP000056905">
    <property type="component" value="Chromosome"/>
</dbReference>
<keyword evidence="7" id="KW-0175">Coiled coil</keyword>
<dbReference type="AlphaFoldDB" id="A0A0P0P0P6"/>
<dbReference type="PANTHER" id="PTHR43047">
    <property type="entry name" value="TWO-COMPONENT HISTIDINE PROTEIN KINASE"/>
    <property type="match status" value="1"/>
</dbReference>
<dbReference type="Gene3D" id="1.10.287.130">
    <property type="match status" value="1"/>
</dbReference>
<dbReference type="CDD" id="cd16922">
    <property type="entry name" value="HATPase_EvgS-ArcB-TorS-like"/>
    <property type="match status" value="1"/>
</dbReference>
<dbReference type="PANTHER" id="PTHR43047:SF72">
    <property type="entry name" value="OSMOSENSING HISTIDINE PROTEIN KINASE SLN1"/>
    <property type="match status" value="1"/>
</dbReference>
<dbReference type="GO" id="GO:0006355">
    <property type="term" value="P:regulation of DNA-templated transcription"/>
    <property type="evidence" value="ECO:0007669"/>
    <property type="project" value="InterPro"/>
</dbReference>
<dbReference type="Gene3D" id="3.30.565.10">
    <property type="entry name" value="Histidine kinase-like ATPase, C-terminal domain"/>
    <property type="match status" value="1"/>
</dbReference>
<evidence type="ECO:0000259" key="11">
    <source>
        <dbReference type="PROSITE" id="PS50113"/>
    </source>
</evidence>
<keyword evidence="6" id="KW-0902">Two-component regulatory system</keyword>
<dbReference type="SMART" id="SM00388">
    <property type="entry name" value="HisKA"/>
    <property type="match status" value="1"/>
</dbReference>
<evidence type="ECO:0000256" key="4">
    <source>
        <dbReference type="ARBA" id="ARBA00022679"/>
    </source>
</evidence>
<dbReference type="PROSITE" id="PS50113">
    <property type="entry name" value="PAC"/>
    <property type="match status" value="1"/>
</dbReference>
<keyword evidence="3" id="KW-0597">Phosphoprotein</keyword>
<dbReference type="GO" id="GO:0005886">
    <property type="term" value="C:plasma membrane"/>
    <property type="evidence" value="ECO:0007669"/>
    <property type="project" value="TreeGrafter"/>
</dbReference>
<organism evidence="12 13">
    <name type="scientific">Caulobacter henricii</name>
    <dbReference type="NCBI Taxonomy" id="69395"/>
    <lineage>
        <taxon>Bacteria</taxon>
        <taxon>Pseudomonadati</taxon>
        <taxon>Pseudomonadota</taxon>
        <taxon>Alphaproteobacteria</taxon>
        <taxon>Caulobacterales</taxon>
        <taxon>Caulobacteraceae</taxon>
        <taxon>Caulobacter</taxon>
    </lineage>
</organism>
<dbReference type="InterPro" id="IPR000700">
    <property type="entry name" value="PAS-assoc_C"/>
</dbReference>
<dbReference type="FunFam" id="3.30.565.10:FF:000010">
    <property type="entry name" value="Sensor histidine kinase RcsC"/>
    <property type="match status" value="1"/>
</dbReference>
<dbReference type="Gene3D" id="3.30.450.20">
    <property type="entry name" value="PAS domain"/>
    <property type="match status" value="2"/>
</dbReference>
<keyword evidence="8" id="KW-0812">Transmembrane</keyword>
<dbReference type="InterPro" id="IPR013767">
    <property type="entry name" value="PAS_fold"/>
</dbReference>
<dbReference type="CDD" id="cd00082">
    <property type="entry name" value="HisKA"/>
    <property type="match status" value="1"/>
</dbReference>
<evidence type="ECO:0000313" key="12">
    <source>
        <dbReference type="EMBL" id="ALL14032.1"/>
    </source>
</evidence>
<dbReference type="InterPro" id="IPR005467">
    <property type="entry name" value="His_kinase_dom"/>
</dbReference>
<dbReference type="InterPro" id="IPR003661">
    <property type="entry name" value="HisK_dim/P_dom"/>
</dbReference>
<name>A0A0P0P0P6_9CAUL</name>
<evidence type="ECO:0000256" key="5">
    <source>
        <dbReference type="ARBA" id="ARBA00022777"/>
    </source>
</evidence>
<keyword evidence="8" id="KW-0472">Membrane</keyword>
<dbReference type="SMART" id="SM00387">
    <property type="entry name" value="HATPase_c"/>
    <property type="match status" value="1"/>
</dbReference>
<dbReference type="InterPro" id="IPR035965">
    <property type="entry name" value="PAS-like_dom_sf"/>
</dbReference>
<dbReference type="KEGG" id="chq:AQ619_12150"/>
<evidence type="ECO:0000313" key="13">
    <source>
        <dbReference type="Proteomes" id="UP000056905"/>
    </source>
</evidence>
<dbReference type="STRING" id="69395.AQ619_12150"/>
<dbReference type="InterPro" id="IPR004358">
    <property type="entry name" value="Sig_transdc_His_kin-like_C"/>
</dbReference>
<feature type="domain" description="PAS" evidence="10">
    <location>
        <begin position="322"/>
        <end position="393"/>
    </location>
</feature>
<dbReference type="EMBL" id="CP013002">
    <property type="protein sequence ID" value="ALL14032.1"/>
    <property type="molecule type" value="Genomic_DNA"/>
</dbReference>
<dbReference type="SUPFAM" id="SSF55785">
    <property type="entry name" value="PYP-like sensor domain (PAS domain)"/>
    <property type="match status" value="2"/>
</dbReference>
<keyword evidence="5" id="KW-0418">Kinase</keyword>
<evidence type="ECO:0000259" key="9">
    <source>
        <dbReference type="PROSITE" id="PS50109"/>
    </source>
</evidence>
<dbReference type="GO" id="GO:0009927">
    <property type="term" value="F:histidine phosphotransfer kinase activity"/>
    <property type="evidence" value="ECO:0007669"/>
    <property type="project" value="TreeGrafter"/>
</dbReference>
<dbReference type="SUPFAM" id="SSF47384">
    <property type="entry name" value="Homodimeric domain of signal transducing histidine kinase"/>
    <property type="match status" value="1"/>
</dbReference>
<dbReference type="GO" id="GO:0000155">
    <property type="term" value="F:phosphorelay sensor kinase activity"/>
    <property type="evidence" value="ECO:0007669"/>
    <property type="project" value="InterPro"/>
</dbReference>
<evidence type="ECO:0000259" key="10">
    <source>
        <dbReference type="PROSITE" id="PS50112"/>
    </source>
</evidence>
<evidence type="ECO:0000256" key="3">
    <source>
        <dbReference type="ARBA" id="ARBA00022553"/>
    </source>
</evidence>
<evidence type="ECO:0000256" key="6">
    <source>
        <dbReference type="ARBA" id="ARBA00023012"/>
    </source>
</evidence>
<dbReference type="InterPro" id="IPR000014">
    <property type="entry name" value="PAS"/>
</dbReference>
<dbReference type="PROSITE" id="PS50109">
    <property type="entry name" value="HIS_KIN"/>
    <property type="match status" value="1"/>
</dbReference>
<feature type="domain" description="Histidine kinase" evidence="9">
    <location>
        <begin position="611"/>
        <end position="834"/>
    </location>
</feature>
<dbReference type="Pfam" id="PF00989">
    <property type="entry name" value="PAS"/>
    <property type="match status" value="1"/>
</dbReference>
<evidence type="ECO:0000256" key="1">
    <source>
        <dbReference type="ARBA" id="ARBA00000085"/>
    </source>
</evidence>
<dbReference type="Pfam" id="PF12860">
    <property type="entry name" value="PAS_7"/>
    <property type="match status" value="1"/>
</dbReference>
<dbReference type="PROSITE" id="PS50112">
    <property type="entry name" value="PAS"/>
    <property type="match status" value="1"/>
</dbReference>
<dbReference type="PRINTS" id="PR00344">
    <property type="entry name" value="BCTRLSENSOR"/>
</dbReference>
<protein>
    <recommendedName>
        <fullName evidence="2">histidine kinase</fullName>
        <ecNumber evidence="2">2.7.13.3</ecNumber>
    </recommendedName>
</protein>
<evidence type="ECO:0000256" key="2">
    <source>
        <dbReference type="ARBA" id="ARBA00012438"/>
    </source>
</evidence>
<feature type="transmembrane region" description="Helical" evidence="8">
    <location>
        <begin position="33"/>
        <end position="54"/>
    </location>
</feature>
<dbReference type="InterPro" id="IPR036097">
    <property type="entry name" value="HisK_dim/P_sf"/>
</dbReference>
<dbReference type="EC" id="2.7.13.3" evidence="2"/>
<dbReference type="SMART" id="SM00091">
    <property type="entry name" value="PAS"/>
    <property type="match status" value="2"/>
</dbReference>
<reference evidence="12 13" key="1">
    <citation type="submission" date="2015-10" db="EMBL/GenBank/DDBJ databases">
        <title>Conservation of the essential genome among Caulobacter and Brevundimonas species.</title>
        <authorList>
            <person name="Scott D."/>
            <person name="Ely B."/>
        </authorList>
    </citation>
    <scope>NUCLEOTIDE SEQUENCE [LARGE SCALE GENOMIC DNA]</scope>
    <source>
        <strain evidence="12 13">CB4</strain>
    </source>
</reference>
<dbReference type="InterPro" id="IPR003594">
    <property type="entry name" value="HATPase_dom"/>
</dbReference>
<dbReference type="Pfam" id="PF02518">
    <property type="entry name" value="HATPase_c"/>
    <property type="match status" value="1"/>
</dbReference>
<keyword evidence="4" id="KW-0808">Transferase</keyword>
<comment type="catalytic activity">
    <reaction evidence="1">
        <text>ATP + protein L-histidine = ADP + protein N-phospho-L-histidine.</text>
        <dbReference type="EC" id="2.7.13.3"/>
    </reaction>
</comment>
<accession>A0A0P0P0P6</accession>
<feature type="domain" description="PAC" evidence="11">
    <location>
        <begin position="395"/>
        <end position="450"/>
    </location>
</feature>
<dbReference type="SUPFAM" id="SSF55874">
    <property type="entry name" value="ATPase domain of HSP90 chaperone/DNA topoisomerase II/histidine kinase"/>
    <property type="match status" value="1"/>
</dbReference>
<feature type="transmembrane region" description="Helical" evidence="8">
    <location>
        <begin position="288"/>
        <end position="307"/>
    </location>
</feature>
<dbReference type="InterPro" id="IPR036890">
    <property type="entry name" value="HATPase_C_sf"/>
</dbReference>
<proteinExistence type="predicted"/>
<keyword evidence="8" id="KW-1133">Transmembrane helix</keyword>